<name>A0ABD3WU71_SINWO</name>
<organism evidence="2 3">
    <name type="scientific">Sinanodonta woodiana</name>
    <name type="common">Chinese pond mussel</name>
    <name type="synonym">Anodonta woodiana</name>
    <dbReference type="NCBI Taxonomy" id="1069815"/>
    <lineage>
        <taxon>Eukaryota</taxon>
        <taxon>Metazoa</taxon>
        <taxon>Spiralia</taxon>
        <taxon>Lophotrochozoa</taxon>
        <taxon>Mollusca</taxon>
        <taxon>Bivalvia</taxon>
        <taxon>Autobranchia</taxon>
        <taxon>Heteroconchia</taxon>
        <taxon>Palaeoheterodonta</taxon>
        <taxon>Unionida</taxon>
        <taxon>Unionoidea</taxon>
        <taxon>Unionidae</taxon>
        <taxon>Unioninae</taxon>
        <taxon>Sinanodonta</taxon>
    </lineage>
</organism>
<feature type="chain" id="PRO_5044763358" description="Ependymin" evidence="1">
    <location>
        <begin position="17"/>
        <end position="228"/>
    </location>
</feature>
<reference evidence="2 3" key="1">
    <citation type="submission" date="2024-11" db="EMBL/GenBank/DDBJ databases">
        <title>Chromosome-level genome assembly of the freshwater bivalve Anodonta woodiana.</title>
        <authorList>
            <person name="Chen X."/>
        </authorList>
    </citation>
    <scope>NUCLEOTIDE SEQUENCE [LARGE SCALE GENOMIC DNA]</scope>
    <source>
        <strain evidence="2">MN2024</strain>
        <tissue evidence="2">Gills</tissue>
    </source>
</reference>
<keyword evidence="1" id="KW-0732">Signal</keyword>
<evidence type="ECO:0008006" key="4">
    <source>
        <dbReference type="Google" id="ProtNLM"/>
    </source>
</evidence>
<dbReference type="AlphaFoldDB" id="A0ABD3WU71"/>
<feature type="signal peptide" evidence="1">
    <location>
        <begin position="1"/>
        <end position="16"/>
    </location>
</feature>
<dbReference type="PANTHER" id="PTHR10697">
    <property type="entry name" value="MAMMALIAN EPENDYMIN-RELATED PROTEIN 1"/>
    <property type="match status" value="1"/>
</dbReference>
<dbReference type="Proteomes" id="UP001634394">
    <property type="component" value="Unassembled WGS sequence"/>
</dbReference>
<evidence type="ECO:0000313" key="3">
    <source>
        <dbReference type="Proteomes" id="UP001634394"/>
    </source>
</evidence>
<keyword evidence="3" id="KW-1185">Reference proteome</keyword>
<evidence type="ECO:0000313" key="2">
    <source>
        <dbReference type="EMBL" id="KAL3876308.1"/>
    </source>
</evidence>
<proteinExistence type="predicted"/>
<sequence>MFTLALVLPLFVGTFGQTPTRCCYSHKFDGVLMETGASLPVGSSVPEIFDASNGISYDFDEKVMWLNRSQLNTTSGKWDHIQILRRYKESKEYIVQNGYCYSQRIDPASITPPCVPDSLHYGGSYTVGSGANAVKVNHWRGNINGTTVSLTLQASDCTPISESIYGIIGSSHTVMSYVFANLKPTVAHRANFQTPAICAHAIPLDAVGKRDLEETVEKMDSSLVPFFL</sequence>
<protein>
    <recommendedName>
        <fullName evidence="4">Ependymin</fullName>
    </recommendedName>
</protein>
<dbReference type="Pfam" id="PF00811">
    <property type="entry name" value="Ependymin"/>
    <property type="match status" value="1"/>
</dbReference>
<accession>A0ABD3WU71</accession>
<gene>
    <name evidence="2" type="ORF">ACJMK2_034171</name>
</gene>
<comment type="caution">
    <text evidence="2">The sequence shown here is derived from an EMBL/GenBank/DDBJ whole genome shotgun (WGS) entry which is preliminary data.</text>
</comment>
<dbReference type="PANTHER" id="PTHR10697:SF13">
    <property type="entry name" value="RICIN B LECTIN DOMAIN-CONTAINING PROTEIN"/>
    <property type="match status" value="1"/>
</dbReference>
<dbReference type="InterPro" id="IPR001299">
    <property type="entry name" value="Ependymin"/>
</dbReference>
<dbReference type="EMBL" id="JBJQND010000005">
    <property type="protein sequence ID" value="KAL3876308.1"/>
    <property type="molecule type" value="Genomic_DNA"/>
</dbReference>
<evidence type="ECO:0000256" key="1">
    <source>
        <dbReference type="SAM" id="SignalP"/>
    </source>
</evidence>